<sequence>MAYLEQESLFLRVLHVVWCLTREPPLI</sequence>
<reference evidence="1" key="2">
    <citation type="journal article" date="2015" name="Fish Shellfish Immunol.">
        <title>Early steps in the European eel (Anguilla anguilla)-Vibrio vulnificus interaction in the gills: Role of the RtxA13 toxin.</title>
        <authorList>
            <person name="Callol A."/>
            <person name="Pajuelo D."/>
            <person name="Ebbesson L."/>
            <person name="Teles M."/>
            <person name="MacKenzie S."/>
            <person name="Amaro C."/>
        </authorList>
    </citation>
    <scope>NUCLEOTIDE SEQUENCE</scope>
</reference>
<reference evidence="1" key="1">
    <citation type="submission" date="2014-11" db="EMBL/GenBank/DDBJ databases">
        <authorList>
            <person name="Amaro Gonzalez C."/>
        </authorList>
    </citation>
    <scope>NUCLEOTIDE SEQUENCE</scope>
</reference>
<evidence type="ECO:0000313" key="1">
    <source>
        <dbReference type="EMBL" id="JAH26717.1"/>
    </source>
</evidence>
<proteinExistence type="predicted"/>
<organism evidence="1">
    <name type="scientific">Anguilla anguilla</name>
    <name type="common">European freshwater eel</name>
    <name type="synonym">Muraena anguilla</name>
    <dbReference type="NCBI Taxonomy" id="7936"/>
    <lineage>
        <taxon>Eukaryota</taxon>
        <taxon>Metazoa</taxon>
        <taxon>Chordata</taxon>
        <taxon>Craniata</taxon>
        <taxon>Vertebrata</taxon>
        <taxon>Euteleostomi</taxon>
        <taxon>Actinopterygii</taxon>
        <taxon>Neopterygii</taxon>
        <taxon>Teleostei</taxon>
        <taxon>Anguilliformes</taxon>
        <taxon>Anguillidae</taxon>
        <taxon>Anguilla</taxon>
    </lineage>
</organism>
<dbReference type="EMBL" id="GBXM01081860">
    <property type="protein sequence ID" value="JAH26717.1"/>
    <property type="molecule type" value="Transcribed_RNA"/>
</dbReference>
<accession>A0A0E9RD29</accession>
<protein>
    <submittedName>
        <fullName evidence="1">Uncharacterized protein</fullName>
    </submittedName>
</protein>
<name>A0A0E9RD29_ANGAN</name>
<dbReference type="AlphaFoldDB" id="A0A0E9RD29"/>